<dbReference type="Gene3D" id="3.40.50.2000">
    <property type="entry name" value="Glycogen Phosphorylase B"/>
    <property type="match status" value="3"/>
</dbReference>
<dbReference type="GO" id="GO:0035251">
    <property type="term" value="F:UDP-glucosyltransferase activity"/>
    <property type="evidence" value="ECO:0007669"/>
    <property type="project" value="InterPro"/>
</dbReference>
<comment type="similarity">
    <text evidence="1">Belongs to the UDP-glycosyltransferase family.</text>
</comment>
<keyword evidence="3" id="KW-0808">Transferase</keyword>
<dbReference type="SUPFAM" id="SSF53756">
    <property type="entry name" value="UDP-Glycosyltransferase/glycogen phosphorylase"/>
    <property type="match status" value="2"/>
</dbReference>
<dbReference type="Pfam" id="PF00201">
    <property type="entry name" value="UDPGT"/>
    <property type="match status" value="2"/>
</dbReference>
<evidence type="ECO:0000256" key="3">
    <source>
        <dbReference type="ARBA" id="ARBA00022679"/>
    </source>
</evidence>
<protein>
    <recommendedName>
        <fullName evidence="6">UDP-glycosyltransferases domain-containing protein</fullName>
    </recommendedName>
</protein>
<dbReference type="InterPro" id="IPR002213">
    <property type="entry name" value="UDP_glucos_trans"/>
</dbReference>
<evidence type="ECO:0000313" key="4">
    <source>
        <dbReference type="EMBL" id="KAF8406103.1"/>
    </source>
</evidence>
<dbReference type="InterPro" id="IPR050481">
    <property type="entry name" value="UDP-glycosyltransf_plant"/>
</dbReference>
<comment type="caution">
    <text evidence="4">The sequence shown here is derived from an EMBL/GenBank/DDBJ whole genome shotgun (WGS) entry which is preliminary data.</text>
</comment>
<evidence type="ECO:0000313" key="5">
    <source>
        <dbReference type="Proteomes" id="UP000655225"/>
    </source>
</evidence>
<reference evidence="4 5" key="1">
    <citation type="submission" date="2020-04" db="EMBL/GenBank/DDBJ databases">
        <title>Plant Genome Project.</title>
        <authorList>
            <person name="Zhang R.-G."/>
        </authorList>
    </citation>
    <scope>NUCLEOTIDE SEQUENCE [LARGE SCALE GENOMIC DNA]</scope>
    <source>
        <strain evidence="4">YNK0</strain>
        <tissue evidence="4">Leaf</tissue>
    </source>
</reference>
<sequence>MESKSLASMADGDELHVVMFPWLAFGHIIPFFELSKRIAQRGHRISFVSTPANILRLPKLPPHLAPLIDLVKLPFPHHPNLPENAEATIDVPLHMVKHLKKAYDDLQGPLARFLDSSAPDWLIHDFAPHWLPPIAAKLGIPCAFFSIFQASTLAFFGPPSVMLGIDDPRTEPEHYSVPPRWVPFPSNIAFRLHEVIRNSDNFSRDSDVPDFYRFGSVVQGCDVVAVRNYREYEPQWFRLLEDEIYKKPVFPVGILPRVEQDSGDEKDEKWVPIREWLDKQGNGSVVYIALGSEAPLSKEEMTELALGLELSMFPFFWVLRKPPGSAEDNLKLLPDGFEERVKGRGVVCMTWAPQVRILAHPSVGVFLTHCGWGSVIEALEFALPLVLLPLYLDQGLNSRVFEEKKIGAEIARDEGDGSFTRNSVAETLRLVMVEEQGEIYRAKAREMREIFGDDDRHDRYADDFVRLLQAASLAFFGPISVLLGIDDPRTKSEHFTVPPKWVPFPSNRAFRLHEILKNSDNLSPDSGVTDFYRIGNKAACRELSWGDEIDWKKRKLRSEMLQIGSNVLISSTVSKPCLFLLLNIVRSQGNLGGLNFVVISRGSAKLQSTSPSGLVFSRTSFTKKPVILVGLLPPATQNSKDEEDEKWVPIREWLDKQGKGSVVYIALGSEAPLSKDKVTKLALGLELSEFPFFWVLRKPAGSAEDDSELLPDGFEERVRGCGVVCMDWVPQVRILGHPSVGVFLTQCGWSSVIEAIVFGCPLVLLPLHVDQGLICRGFEEKKMGVEIARDEGDGSFRRESMAECLRLVMVDEQGEIYRAKAREMREIFGDNDRHNRYVDDFVRYLQEHPAKAP</sequence>
<evidence type="ECO:0008006" key="6">
    <source>
        <dbReference type="Google" id="ProtNLM"/>
    </source>
</evidence>
<dbReference type="CDD" id="cd03784">
    <property type="entry name" value="GT1_Gtf-like"/>
    <property type="match status" value="2"/>
</dbReference>
<evidence type="ECO:0000256" key="2">
    <source>
        <dbReference type="ARBA" id="ARBA00022676"/>
    </source>
</evidence>
<accession>A0A834ZJ26</accession>
<keyword evidence="5" id="KW-1185">Reference proteome</keyword>
<dbReference type="InterPro" id="IPR035595">
    <property type="entry name" value="UDP_glycos_trans_CS"/>
</dbReference>
<keyword evidence="2" id="KW-0328">Glycosyltransferase</keyword>
<proteinExistence type="inferred from homology"/>
<gene>
    <name evidence="4" type="ORF">HHK36_008183</name>
</gene>
<dbReference type="OMA" id="SSAMDYP"/>
<dbReference type="PROSITE" id="PS00375">
    <property type="entry name" value="UDPGT"/>
    <property type="match status" value="2"/>
</dbReference>
<dbReference type="Proteomes" id="UP000655225">
    <property type="component" value="Unassembled WGS sequence"/>
</dbReference>
<dbReference type="FunFam" id="3.40.50.2000:FF:000088">
    <property type="entry name" value="Glycosyltransferase"/>
    <property type="match status" value="1"/>
</dbReference>
<dbReference type="PANTHER" id="PTHR48049">
    <property type="entry name" value="GLYCOSYLTRANSFERASE"/>
    <property type="match status" value="1"/>
</dbReference>
<name>A0A834ZJ26_TETSI</name>
<dbReference type="EMBL" id="JABCRI010000005">
    <property type="protein sequence ID" value="KAF8406103.1"/>
    <property type="molecule type" value="Genomic_DNA"/>
</dbReference>
<evidence type="ECO:0000256" key="1">
    <source>
        <dbReference type="ARBA" id="ARBA00009995"/>
    </source>
</evidence>
<dbReference type="PANTHER" id="PTHR48049:SF60">
    <property type="entry name" value="UDP-GLYCOSYLTRANSFERASE 91B1"/>
    <property type="match status" value="1"/>
</dbReference>
<dbReference type="OrthoDB" id="5835829at2759"/>
<organism evidence="4 5">
    <name type="scientific">Tetracentron sinense</name>
    <name type="common">Spur-leaf</name>
    <dbReference type="NCBI Taxonomy" id="13715"/>
    <lineage>
        <taxon>Eukaryota</taxon>
        <taxon>Viridiplantae</taxon>
        <taxon>Streptophyta</taxon>
        <taxon>Embryophyta</taxon>
        <taxon>Tracheophyta</taxon>
        <taxon>Spermatophyta</taxon>
        <taxon>Magnoliopsida</taxon>
        <taxon>Trochodendrales</taxon>
        <taxon>Trochodendraceae</taxon>
        <taxon>Tetracentron</taxon>
    </lineage>
</organism>
<dbReference type="FunFam" id="3.40.50.2000:FF:000037">
    <property type="entry name" value="Glycosyltransferase"/>
    <property type="match status" value="2"/>
</dbReference>
<dbReference type="AlphaFoldDB" id="A0A834ZJ26"/>